<dbReference type="PANTHER" id="PTHR47718">
    <property type="entry name" value="OS01G0519700 PROTEIN"/>
    <property type="match status" value="1"/>
</dbReference>
<reference evidence="2" key="1">
    <citation type="submission" date="2019-12" db="EMBL/GenBank/DDBJ databases">
        <authorList>
            <person name="Scholes J."/>
        </authorList>
    </citation>
    <scope>NUCLEOTIDE SEQUENCE</scope>
</reference>
<gene>
    <name evidence="2" type="ORF">SHERM_18761</name>
</gene>
<dbReference type="PANTHER" id="PTHR47718:SF17">
    <property type="entry name" value="PROTEIN FAR1-RELATED SEQUENCE 5-LIKE"/>
    <property type="match status" value="1"/>
</dbReference>
<dbReference type="EMBL" id="CACSLK010020742">
    <property type="protein sequence ID" value="CAA0820759.1"/>
    <property type="molecule type" value="Genomic_DNA"/>
</dbReference>
<dbReference type="Pfam" id="PF10551">
    <property type="entry name" value="MULE"/>
    <property type="match status" value="1"/>
</dbReference>
<feature type="domain" description="MULE transposase" evidence="1">
    <location>
        <begin position="207"/>
        <end position="301"/>
    </location>
</feature>
<evidence type="ECO:0000313" key="3">
    <source>
        <dbReference type="Proteomes" id="UP001153555"/>
    </source>
</evidence>
<sequence>MDNTYAVSAENVDGSNVEQDELCELETEEPELELSGSERARIRSSNGMVDILENKLAVGTILNSIEDAYLIYCQYAHAKGFSVRKDQTHLLRSARNISHAKQSTVEAMVNAGISVSSVVSYMENEAHGSENLKFSQKDACDDHIGRLMKHTKIENGDANALLQHFISKANKESFFYWNVQLNDDGRLMNLFFRDNRCAVDYEYFGDVLSIDTTYRTIKYDLICAPFFGINHHRNNVLFGLAFMSDETQSSFEWLFTTFLESMNGKQPQIIISDQCEAMMNAIETVFSNSHHRLCRWHINQNAPSHFRNLNGNSSFQALWCKCMSHCESEEEFENTWKFMIDSYNLHDHKWLNDMYKLRRKWAIAFSNKLFSAGLLDTSISENAHKVLKHAGSKNSSLYEFVMNYEKILNQWRREEKVEDTRCRHGKLSEILKNPPLLNHAANMYTVAIYGLFEIELVNSLNCKFDGYPIGNGGASPQLRVQVKSHGDSLRIRHVLMNTLTNETSCSCHKFETMGPWGSCANMF</sequence>
<dbReference type="InterPro" id="IPR018289">
    <property type="entry name" value="MULE_transposase_dom"/>
</dbReference>
<dbReference type="AlphaFoldDB" id="A0A9N7N2F1"/>
<dbReference type="Proteomes" id="UP001153555">
    <property type="component" value="Unassembled WGS sequence"/>
</dbReference>
<organism evidence="2 3">
    <name type="scientific">Striga hermonthica</name>
    <name type="common">Purple witchweed</name>
    <name type="synonym">Buchnera hermonthica</name>
    <dbReference type="NCBI Taxonomy" id="68872"/>
    <lineage>
        <taxon>Eukaryota</taxon>
        <taxon>Viridiplantae</taxon>
        <taxon>Streptophyta</taxon>
        <taxon>Embryophyta</taxon>
        <taxon>Tracheophyta</taxon>
        <taxon>Spermatophyta</taxon>
        <taxon>Magnoliopsida</taxon>
        <taxon>eudicotyledons</taxon>
        <taxon>Gunneridae</taxon>
        <taxon>Pentapetalae</taxon>
        <taxon>asterids</taxon>
        <taxon>lamiids</taxon>
        <taxon>Lamiales</taxon>
        <taxon>Orobanchaceae</taxon>
        <taxon>Buchnereae</taxon>
        <taxon>Striga</taxon>
    </lineage>
</organism>
<proteinExistence type="predicted"/>
<protein>
    <submittedName>
        <fullName evidence="2">Protein FAR1-RELATED SEQUENCE 5</fullName>
    </submittedName>
</protein>
<evidence type="ECO:0000259" key="1">
    <source>
        <dbReference type="Pfam" id="PF10551"/>
    </source>
</evidence>
<name>A0A9N7N2F1_STRHE</name>
<dbReference type="OrthoDB" id="751756at2759"/>
<keyword evidence="3" id="KW-1185">Reference proteome</keyword>
<comment type="caution">
    <text evidence="2">The sequence shown here is derived from an EMBL/GenBank/DDBJ whole genome shotgun (WGS) entry which is preliminary data.</text>
</comment>
<accession>A0A9N7N2F1</accession>
<evidence type="ECO:0000313" key="2">
    <source>
        <dbReference type="EMBL" id="CAA0820759.1"/>
    </source>
</evidence>